<accession>A0A518BPS9</accession>
<feature type="domain" description="AAA+ ATPase" evidence="2">
    <location>
        <begin position="472"/>
        <end position="604"/>
    </location>
</feature>
<dbReference type="Pfam" id="PF00004">
    <property type="entry name" value="AAA"/>
    <property type="match status" value="1"/>
</dbReference>
<dbReference type="InterPro" id="IPR003593">
    <property type="entry name" value="AAA+_ATPase"/>
</dbReference>
<sequence length="686" mass="74012">MPARRRILALGRDLLGADSEEHWQVRTTSVDSTGSPNDSWQDANRRHLGQLLSATFLAVESASQGGAATEASRERHEQALAAAEDTAASMASPPHADVLGEVFDLSPFELSVVLLCAGWELDRGKLSPWLGTGVGPTLGNAMALLPDAHWSASTPASPLRAFRLIDVDASGSLINSAIRIAEPVLHFLKGAPSASIEITRLSTPAPTPAPTPTPTPLPIPDHAGEVVARLLRRPSGPGPVQLVGDNWLTLAAGSTIGQAMGIPVRLFRAADLPTRREELDELRVLLARDVSLGALVPLFLVDRAAGRGGLDAVAHCIDPRLPIALIASPEPIRIDLPGLRAVSLPPRSHQDRLEHWRQCLGARADDLEPLLDRLVVQFRLDPQQVETACDAWFDASDEELPPEPAELWQACIEVATPQLDGLAERVPARDGFRDLVLPPAQREVLDSIVAQSRQRAVVDVRWGMQPPDSRGGGIAVLFSGPSGTGKTLAAEGLAWELRLPLFRVDLSSVVSKYIGETEKHLSKLFDAAEAGGSVLLFDEADALFGKRSEVSSAHDRYANIEVSYLLQRLESYSGLAILTTNHRSNIDEAFLRRVRFVVAFPTPGVRQRLALWQRVFPDRVPIADLDHDRLAEIELTGGSIRNAALVAASLAAEAQCAVGMPQVLRAVRLELAKQGKHLAIHSDEAR</sequence>
<gene>
    <name evidence="3" type="primary">ftsH_3</name>
    <name evidence="3" type="ORF">Pla133_40580</name>
</gene>
<dbReference type="InterPro" id="IPR027417">
    <property type="entry name" value="P-loop_NTPase"/>
</dbReference>
<dbReference type="SMART" id="SM00382">
    <property type="entry name" value="AAA"/>
    <property type="match status" value="1"/>
</dbReference>
<dbReference type="PANTHER" id="PTHR46411">
    <property type="entry name" value="FAMILY ATPASE, PUTATIVE-RELATED"/>
    <property type="match status" value="1"/>
</dbReference>
<dbReference type="AlphaFoldDB" id="A0A518BPS9"/>
<dbReference type="Proteomes" id="UP000316921">
    <property type="component" value="Chromosome"/>
</dbReference>
<dbReference type="EC" id="3.4.24.-" evidence="3"/>
<feature type="region of interest" description="Disordered" evidence="1">
    <location>
        <begin position="65"/>
        <end position="87"/>
    </location>
</feature>
<dbReference type="InterPro" id="IPR003959">
    <property type="entry name" value="ATPase_AAA_core"/>
</dbReference>
<name>A0A518BPS9_9BACT</name>
<dbReference type="Gene3D" id="3.40.50.300">
    <property type="entry name" value="P-loop containing nucleotide triphosphate hydrolases"/>
    <property type="match status" value="1"/>
</dbReference>
<proteinExistence type="predicted"/>
<dbReference type="PANTHER" id="PTHR46411:SF3">
    <property type="entry name" value="AAA+ ATPASE DOMAIN-CONTAINING PROTEIN"/>
    <property type="match status" value="1"/>
</dbReference>
<organism evidence="3 4">
    <name type="scientific">Engelhardtia mirabilis</name>
    <dbReference type="NCBI Taxonomy" id="2528011"/>
    <lineage>
        <taxon>Bacteria</taxon>
        <taxon>Pseudomonadati</taxon>
        <taxon>Planctomycetota</taxon>
        <taxon>Planctomycetia</taxon>
        <taxon>Planctomycetia incertae sedis</taxon>
        <taxon>Engelhardtia</taxon>
    </lineage>
</organism>
<reference evidence="3 4" key="1">
    <citation type="submission" date="2019-02" db="EMBL/GenBank/DDBJ databases">
        <title>Deep-cultivation of Planctomycetes and their phenomic and genomic characterization uncovers novel biology.</title>
        <authorList>
            <person name="Wiegand S."/>
            <person name="Jogler M."/>
            <person name="Boedeker C."/>
            <person name="Pinto D."/>
            <person name="Vollmers J."/>
            <person name="Rivas-Marin E."/>
            <person name="Kohn T."/>
            <person name="Peeters S.H."/>
            <person name="Heuer A."/>
            <person name="Rast P."/>
            <person name="Oberbeckmann S."/>
            <person name="Bunk B."/>
            <person name="Jeske O."/>
            <person name="Meyerdierks A."/>
            <person name="Storesund J.E."/>
            <person name="Kallscheuer N."/>
            <person name="Luecker S."/>
            <person name="Lage O.M."/>
            <person name="Pohl T."/>
            <person name="Merkel B.J."/>
            <person name="Hornburger P."/>
            <person name="Mueller R.-W."/>
            <person name="Bruemmer F."/>
            <person name="Labrenz M."/>
            <person name="Spormann A.M."/>
            <person name="Op den Camp H."/>
            <person name="Overmann J."/>
            <person name="Amann R."/>
            <person name="Jetten M.S.M."/>
            <person name="Mascher T."/>
            <person name="Medema M.H."/>
            <person name="Devos D.P."/>
            <person name="Kaster A.-K."/>
            <person name="Ovreas L."/>
            <person name="Rohde M."/>
            <person name="Galperin M.Y."/>
            <person name="Jogler C."/>
        </authorList>
    </citation>
    <scope>NUCLEOTIDE SEQUENCE [LARGE SCALE GENOMIC DNA]</scope>
    <source>
        <strain evidence="3 4">Pla133</strain>
    </source>
</reference>
<dbReference type="SUPFAM" id="SSF52540">
    <property type="entry name" value="P-loop containing nucleoside triphosphate hydrolases"/>
    <property type="match status" value="1"/>
</dbReference>
<keyword evidence="3" id="KW-0645">Protease</keyword>
<dbReference type="KEGG" id="pbap:Pla133_40580"/>
<evidence type="ECO:0000259" key="2">
    <source>
        <dbReference type="SMART" id="SM00382"/>
    </source>
</evidence>
<keyword evidence="3" id="KW-0378">Hydrolase</keyword>
<dbReference type="EMBL" id="CP036287">
    <property type="protein sequence ID" value="QDU68943.1"/>
    <property type="molecule type" value="Genomic_DNA"/>
</dbReference>
<keyword evidence="3" id="KW-0482">Metalloprotease</keyword>
<keyword evidence="4" id="KW-1185">Reference proteome</keyword>
<dbReference type="GO" id="GO:0006508">
    <property type="term" value="P:proteolysis"/>
    <property type="evidence" value="ECO:0007669"/>
    <property type="project" value="UniProtKB-KW"/>
</dbReference>
<dbReference type="GO" id="GO:0008237">
    <property type="term" value="F:metallopeptidase activity"/>
    <property type="evidence" value="ECO:0007669"/>
    <property type="project" value="UniProtKB-KW"/>
</dbReference>
<evidence type="ECO:0000256" key="1">
    <source>
        <dbReference type="SAM" id="MobiDB-lite"/>
    </source>
</evidence>
<dbReference type="GO" id="GO:0005524">
    <property type="term" value="F:ATP binding"/>
    <property type="evidence" value="ECO:0007669"/>
    <property type="project" value="InterPro"/>
</dbReference>
<dbReference type="GO" id="GO:0016887">
    <property type="term" value="F:ATP hydrolysis activity"/>
    <property type="evidence" value="ECO:0007669"/>
    <property type="project" value="InterPro"/>
</dbReference>
<evidence type="ECO:0000313" key="4">
    <source>
        <dbReference type="Proteomes" id="UP000316921"/>
    </source>
</evidence>
<dbReference type="CDD" id="cd19481">
    <property type="entry name" value="RecA-like_protease"/>
    <property type="match status" value="1"/>
</dbReference>
<evidence type="ECO:0000313" key="3">
    <source>
        <dbReference type="EMBL" id="QDU68943.1"/>
    </source>
</evidence>
<protein>
    <submittedName>
        <fullName evidence="3">ATP-dependent zinc metalloprotease FtsH</fullName>
        <ecNumber evidence="3">3.4.24.-</ecNumber>
    </submittedName>
</protein>